<comment type="caution">
    <text evidence="13">The sequence shown here is derived from an EMBL/GenBank/DDBJ whole genome shotgun (WGS) entry which is preliminary data.</text>
</comment>
<dbReference type="EMBL" id="PNFZ01000001">
    <property type="protein sequence ID" value="PMB99467.1"/>
    <property type="molecule type" value="Genomic_DNA"/>
</dbReference>
<keyword evidence="5" id="KW-0479">Metal-binding</keyword>
<comment type="catalytic activity">
    <reaction evidence="10">
        <text>adenosine + phosphate = alpha-D-ribose 1-phosphate + adenine</text>
        <dbReference type="Rhea" id="RHEA:27642"/>
        <dbReference type="ChEBI" id="CHEBI:16335"/>
        <dbReference type="ChEBI" id="CHEBI:16708"/>
        <dbReference type="ChEBI" id="CHEBI:43474"/>
        <dbReference type="ChEBI" id="CHEBI:57720"/>
        <dbReference type="EC" id="2.4.2.1"/>
    </reaction>
    <physiologicalReaction direction="left-to-right" evidence="10">
        <dbReference type="Rhea" id="RHEA:27643"/>
    </physiologicalReaction>
</comment>
<evidence type="ECO:0000256" key="11">
    <source>
        <dbReference type="ARBA" id="ARBA00049893"/>
    </source>
</evidence>
<reference evidence="13 14" key="1">
    <citation type="submission" date="2017-09" db="EMBL/GenBank/DDBJ databases">
        <title>Bacterial strain isolated from the female urinary microbiota.</title>
        <authorList>
            <person name="Thomas-White K."/>
            <person name="Kumar N."/>
            <person name="Forster S."/>
            <person name="Putonti C."/>
            <person name="Lawley T."/>
            <person name="Wolfe A.J."/>
        </authorList>
    </citation>
    <scope>NUCLEOTIDE SEQUENCE [LARGE SCALE GENOMIC DNA]</scope>
    <source>
        <strain evidence="13 14">UMB0680</strain>
    </source>
</reference>
<gene>
    <name evidence="13" type="ORF">CJ198_02830</name>
</gene>
<dbReference type="GO" id="GO:0017061">
    <property type="term" value="F:S-methyl-5-thioadenosine phosphorylase activity"/>
    <property type="evidence" value="ECO:0007669"/>
    <property type="project" value="UniProtKB-EC"/>
</dbReference>
<dbReference type="PANTHER" id="PTHR30616:SF2">
    <property type="entry name" value="PURINE NUCLEOSIDE PHOSPHORYLASE LACC1"/>
    <property type="match status" value="1"/>
</dbReference>
<keyword evidence="4" id="KW-0808">Transferase</keyword>
<accession>A0A2N6PLB1</accession>
<evidence type="ECO:0000256" key="1">
    <source>
        <dbReference type="ARBA" id="ARBA00000553"/>
    </source>
</evidence>
<dbReference type="CDD" id="cd16833">
    <property type="entry name" value="YfiH"/>
    <property type="match status" value="1"/>
</dbReference>
<dbReference type="InterPro" id="IPR038371">
    <property type="entry name" value="Cu_polyphenol_OxRdtase_sf"/>
</dbReference>
<dbReference type="NCBIfam" id="TIGR00726">
    <property type="entry name" value="peptidoglycan editing factor PgeF"/>
    <property type="match status" value="1"/>
</dbReference>
<dbReference type="PANTHER" id="PTHR30616">
    <property type="entry name" value="UNCHARACTERIZED PROTEIN YFIH"/>
    <property type="match status" value="1"/>
</dbReference>
<comment type="catalytic activity">
    <reaction evidence="11">
        <text>S-methyl-5'-thioadenosine + phosphate = 5-(methylsulfanyl)-alpha-D-ribose 1-phosphate + adenine</text>
        <dbReference type="Rhea" id="RHEA:11852"/>
        <dbReference type="ChEBI" id="CHEBI:16708"/>
        <dbReference type="ChEBI" id="CHEBI:17509"/>
        <dbReference type="ChEBI" id="CHEBI:43474"/>
        <dbReference type="ChEBI" id="CHEBI:58533"/>
        <dbReference type="EC" id="2.4.2.28"/>
    </reaction>
    <physiologicalReaction direction="left-to-right" evidence="11">
        <dbReference type="Rhea" id="RHEA:11853"/>
    </physiologicalReaction>
</comment>
<keyword evidence="8" id="KW-0186">Copper</keyword>
<dbReference type="InterPro" id="IPR003730">
    <property type="entry name" value="Cu_polyphenol_OxRdtase"/>
</dbReference>
<dbReference type="OrthoDB" id="4279at2"/>
<evidence type="ECO:0000256" key="9">
    <source>
        <dbReference type="ARBA" id="ARBA00047989"/>
    </source>
</evidence>
<evidence type="ECO:0000256" key="6">
    <source>
        <dbReference type="ARBA" id="ARBA00022801"/>
    </source>
</evidence>
<evidence type="ECO:0000256" key="10">
    <source>
        <dbReference type="ARBA" id="ARBA00048968"/>
    </source>
</evidence>
<dbReference type="AlphaFoldDB" id="A0A2N6PLB1"/>
<dbReference type="SUPFAM" id="SSF64438">
    <property type="entry name" value="CNF1/YfiH-like putative cysteine hydrolases"/>
    <property type="match status" value="1"/>
</dbReference>
<proteinExistence type="inferred from homology"/>
<evidence type="ECO:0000256" key="3">
    <source>
        <dbReference type="ARBA" id="ARBA00007353"/>
    </source>
</evidence>
<organism evidence="13 14">
    <name type="scientific">Brevibacterium luteolum</name>
    <dbReference type="NCBI Taxonomy" id="199591"/>
    <lineage>
        <taxon>Bacteria</taxon>
        <taxon>Bacillati</taxon>
        <taxon>Actinomycetota</taxon>
        <taxon>Actinomycetes</taxon>
        <taxon>Micrococcales</taxon>
        <taxon>Brevibacteriaceae</taxon>
        <taxon>Brevibacterium</taxon>
    </lineage>
</organism>
<keyword evidence="6" id="KW-0378">Hydrolase</keyword>
<comment type="catalytic activity">
    <reaction evidence="9">
        <text>adenosine + H2O + H(+) = inosine + NH4(+)</text>
        <dbReference type="Rhea" id="RHEA:24408"/>
        <dbReference type="ChEBI" id="CHEBI:15377"/>
        <dbReference type="ChEBI" id="CHEBI:15378"/>
        <dbReference type="ChEBI" id="CHEBI:16335"/>
        <dbReference type="ChEBI" id="CHEBI:17596"/>
        <dbReference type="ChEBI" id="CHEBI:28938"/>
        <dbReference type="EC" id="3.5.4.4"/>
    </reaction>
    <physiologicalReaction direction="left-to-right" evidence="9">
        <dbReference type="Rhea" id="RHEA:24409"/>
    </physiologicalReaction>
</comment>
<evidence type="ECO:0000313" key="14">
    <source>
        <dbReference type="Proteomes" id="UP000235703"/>
    </source>
</evidence>
<protein>
    <recommendedName>
        <fullName evidence="12">Purine nucleoside phosphorylase</fullName>
    </recommendedName>
</protein>
<evidence type="ECO:0000256" key="2">
    <source>
        <dbReference type="ARBA" id="ARBA00003215"/>
    </source>
</evidence>
<keyword evidence="14" id="KW-1185">Reference proteome</keyword>
<comment type="function">
    <text evidence="2">Purine nucleoside enzyme that catalyzes the phosphorolysis of adenosine and inosine nucleosides, yielding D-ribose 1-phosphate and the respective free bases, adenine and hypoxanthine. Also catalyzes the phosphorolysis of S-methyl-5'-thioadenosine into adenine and S-methyl-5-thio-alpha-D-ribose 1-phosphate. Also has adenosine deaminase activity.</text>
</comment>
<dbReference type="Proteomes" id="UP000235703">
    <property type="component" value="Unassembled WGS sequence"/>
</dbReference>
<evidence type="ECO:0000256" key="7">
    <source>
        <dbReference type="ARBA" id="ARBA00022833"/>
    </source>
</evidence>
<comment type="similarity">
    <text evidence="3 12">Belongs to the purine nucleoside phosphorylase YfiH/LACC1 family.</text>
</comment>
<sequence length="254" mass="26796">MLHSRFVVPGSRCVAHAAFSDRWGGYSVPPYNSLNLGRGVGDDDSAVTANRNMLAQVLGLQADRLSFTSQVHGTAVHTVDLDDLNSSVSLDTVEADAQVTSSTLLGLAVLVADCTPVLLADPDAGVIASVHAGRKGMAAGVVGAAVESMRERGADNIAAIIGPSISPRRYEVPVELREEIAEIEPVAASVSAEGTPAIDVAAGVAEQLRREGVRLERWVSACTYDSPDLFSYRRDAVTGRFAGVIWMEPTAQPR</sequence>
<name>A0A2N6PLB1_9MICO</name>
<evidence type="ECO:0000256" key="4">
    <source>
        <dbReference type="ARBA" id="ARBA00022679"/>
    </source>
</evidence>
<evidence type="ECO:0000256" key="8">
    <source>
        <dbReference type="ARBA" id="ARBA00023008"/>
    </source>
</evidence>
<dbReference type="GO" id="GO:0005507">
    <property type="term" value="F:copper ion binding"/>
    <property type="evidence" value="ECO:0007669"/>
    <property type="project" value="TreeGrafter"/>
</dbReference>
<comment type="catalytic activity">
    <reaction evidence="1">
        <text>inosine + phosphate = alpha-D-ribose 1-phosphate + hypoxanthine</text>
        <dbReference type="Rhea" id="RHEA:27646"/>
        <dbReference type="ChEBI" id="CHEBI:17368"/>
        <dbReference type="ChEBI" id="CHEBI:17596"/>
        <dbReference type="ChEBI" id="CHEBI:43474"/>
        <dbReference type="ChEBI" id="CHEBI:57720"/>
        <dbReference type="EC" id="2.4.2.1"/>
    </reaction>
    <physiologicalReaction direction="left-to-right" evidence="1">
        <dbReference type="Rhea" id="RHEA:27647"/>
    </physiologicalReaction>
</comment>
<evidence type="ECO:0000256" key="5">
    <source>
        <dbReference type="ARBA" id="ARBA00022723"/>
    </source>
</evidence>
<keyword evidence="7" id="KW-0862">Zinc</keyword>
<dbReference type="GO" id="GO:0016787">
    <property type="term" value="F:hydrolase activity"/>
    <property type="evidence" value="ECO:0007669"/>
    <property type="project" value="UniProtKB-KW"/>
</dbReference>
<dbReference type="InterPro" id="IPR011324">
    <property type="entry name" value="Cytotoxic_necrot_fac-like_cat"/>
</dbReference>
<evidence type="ECO:0000256" key="12">
    <source>
        <dbReference type="RuleBase" id="RU361274"/>
    </source>
</evidence>
<dbReference type="Pfam" id="PF02578">
    <property type="entry name" value="Cu-oxidase_4"/>
    <property type="match status" value="1"/>
</dbReference>
<dbReference type="Gene3D" id="3.60.140.10">
    <property type="entry name" value="CNF1/YfiH-like putative cysteine hydrolases"/>
    <property type="match status" value="1"/>
</dbReference>
<evidence type="ECO:0000313" key="13">
    <source>
        <dbReference type="EMBL" id="PMB99467.1"/>
    </source>
</evidence>